<comment type="caution">
    <text evidence="1">The sequence shown here is derived from an EMBL/GenBank/DDBJ whole genome shotgun (WGS) entry which is preliminary data.</text>
</comment>
<evidence type="ECO:0000313" key="1">
    <source>
        <dbReference type="EMBL" id="KAA1057052.1"/>
    </source>
</evidence>
<accession>A0A5B0KWN8</accession>
<proteinExistence type="predicted"/>
<protein>
    <submittedName>
        <fullName evidence="1">Uncharacterized protein</fullName>
    </submittedName>
</protein>
<organism evidence="1 2">
    <name type="scientific">Azospirillum argentinense</name>
    <dbReference type="NCBI Taxonomy" id="2970906"/>
    <lineage>
        <taxon>Bacteria</taxon>
        <taxon>Pseudomonadati</taxon>
        <taxon>Pseudomonadota</taxon>
        <taxon>Alphaproteobacteria</taxon>
        <taxon>Rhodospirillales</taxon>
        <taxon>Azospirillaceae</taxon>
        <taxon>Azospirillum</taxon>
    </lineage>
</organism>
<reference evidence="1 2" key="1">
    <citation type="submission" date="2019-07" db="EMBL/GenBank/DDBJ databases">
        <title>Genome sequencing of the stress-tolerant strain Azospirillum brasilense Az19.</title>
        <authorList>
            <person name="Maroniche G.A."/>
            <person name="Garcia J.E."/>
            <person name="Pagnussat L."/>
            <person name="Amenta M."/>
            <person name="Creus C.M."/>
        </authorList>
    </citation>
    <scope>NUCLEOTIDE SEQUENCE [LARGE SCALE GENOMIC DNA]</scope>
    <source>
        <strain evidence="1 2">Az19</strain>
    </source>
</reference>
<sequence>MITALNDGASKAYETVIHVSGGAMRTDVEGPPLRRGCH</sequence>
<dbReference type="EMBL" id="VEWN01000003">
    <property type="protein sequence ID" value="KAA1057052.1"/>
    <property type="molecule type" value="Genomic_DNA"/>
</dbReference>
<dbReference type="AlphaFoldDB" id="A0A5B0KWN8"/>
<name>A0A5B0KWN8_9PROT</name>
<dbReference type="Proteomes" id="UP000325333">
    <property type="component" value="Unassembled WGS sequence"/>
</dbReference>
<evidence type="ECO:0000313" key="2">
    <source>
        <dbReference type="Proteomes" id="UP000325333"/>
    </source>
</evidence>
<gene>
    <name evidence="1" type="ORF">FH063_003925</name>
</gene>